<feature type="signal peptide" evidence="1">
    <location>
        <begin position="1"/>
        <end position="28"/>
    </location>
</feature>
<organism evidence="2 3">
    <name type="scientific">Paenibacillus baimaensis</name>
    <dbReference type="NCBI Taxonomy" id="2982185"/>
    <lineage>
        <taxon>Bacteria</taxon>
        <taxon>Bacillati</taxon>
        <taxon>Bacillota</taxon>
        <taxon>Bacilli</taxon>
        <taxon>Bacillales</taxon>
        <taxon>Paenibacillaceae</taxon>
        <taxon>Paenibacillus</taxon>
    </lineage>
</organism>
<comment type="caution">
    <text evidence="2">The sequence shown here is derived from an EMBL/GenBank/DDBJ whole genome shotgun (WGS) entry which is preliminary data.</text>
</comment>
<feature type="chain" id="PRO_5045327337" evidence="1">
    <location>
        <begin position="29"/>
        <end position="425"/>
    </location>
</feature>
<sequence length="425" mass="46141">MKWLTLGKKLVVTATLMTLLLPASIGSAAAVLTEVPYSIDSSNQAGWWTPLDTYVTGNEYAYMAYNAPGSTAGTHKINIARRDNSGSWTNIPVMNGTTAAEYSDDIGHNQPSMARDGSGRFHVFGSMHTNTWRYFRSDSVGGSPQYHSPDMPDSTLKVTYPVLTTAPNGDLYLMVRGSDDANTRRNGVLYRWNNSASTWGKVAVIASAANRSVYPDDLVFDSNGDLHILFEWSNFPSSGLRHELSYLKYSPSTGIFSKANGSAVTLPVTNATVDIIQPLTGSEIYVADSGVPDGPGVQSAKLAVDSSNSPKVAYRYRESGSSIFSVKYGYVSSGAWNVQTVYDTSQTKAAIDITWTGSDKRVYYVTDTGTDRAFMAVNTSGSTWTSTSIAPGKPIERLAVERNANGIDILYLVDIKNLKLYYGKN</sequence>
<keyword evidence="1" id="KW-0732">Signal</keyword>
<dbReference type="CDD" id="cd15482">
    <property type="entry name" value="Sialidase_non-viral"/>
    <property type="match status" value="1"/>
</dbReference>
<dbReference type="RefSeq" id="WP_262686455.1">
    <property type="nucleotide sequence ID" value="NZ_JAOQIO010000094.1"/>
</dbReference>
<dbReference type="Proteomes" id="UP001652445">
    <property type="component" value="Unassembled WGS sequence"/>
</dbReference>
<dbReference type="SUPFAM" id="SSF50939">
    <property type="entry name" value="Sialidases"/>
    <property type="match status" value="1"/>
</dbReference>
<evidence type="ECO:0000313" key="2">
    <source>
        <dbReference type="EMBL" id="MCU6795518.1"/>
    </source>
</evidence>
<proteinExistence type="predicted"/>
<dbReference type="EMBL" id="JAOQIO010000094">
    <property type="protein sequence ID" value="MCU6795518.1"/>
    <property type="molecule type" value="Genomic_DNA"/>
</dbReference>
<dbReference type="InterPro" id="IPR036278">
    <property type="entry name" value="Sialidase_sf"/>
</dbReference>
<evidence type="ECO:0000256" key="1">
    <source>
        <dbReference type="SAM" id="SignalP"/>
    </source>
</evidence>
<dbReference type="Pfam" id="PF15892">
    <property type="entry name" value="BNR_4"/>
    <property type="match status" value="1"/>
</dbReference>
<name>A0ABT2ULL0_9BACL</name>
<reference evidence="2 3" key="1">
    <citation type="submission" date="2022-09" db="EMBL/GenBank/DDBJ databases">
        <authorList>
            <person name="Han X.L."/>
            <person name="Wang Q."/>
            <person name="Lu T."/>
        </authorList>
    </citation>
    <scope>NUCLEOTIDE SEQUENCE [LARGE SCALE GENOMIC DNA]</scope>
    <source>
        <strain evidence="2 3">WQ 127069</strain>
    </source>
</reference>
<keyword evidence="3" id="KW-1185">Reference proteome</keyword>
<gene>
    <name evidence="2" type="ORF">OB236_25730</name>
</gene>
<evidence type="ECO:0000313" key="3">
    <source>
        <dbReference type="Proteomes" id="UP001652445"/>
    </source>
</evidence>
<protein>
    <submittedName>
        <fullName evidence="2">BNR repeat-containing protein</fullName>
    </submittedName>
</protein>
<accession>A0ABT2ULL0</accession>